<comment type="caution">
    <text evidence="2">The sequence shown here is derived from an EMBL/GenBank/DDBJ whole genome shotgun (WGS) entry which is preliminary data.</text>
</comment>
<proteinExistence type="predicted"/>
<organism evidence="2 3">
    <name type="scientific">Pleuronectes platessa</name>
    <name type="common">European plaice</name>
    <dbReference type="NCBI Taxonomy" id="8262"/>
    <lineage>
        <taxon>Eukaryota</taxon>
        <taxon>Metazoa</taxon>
        <taxon>Chordata</taxon>
        <taxon>Craniata</taxon>
        <taxon>Vertebrata</taxon>
        <taxon>Euteleostomi</taxon>
        <taxon>Actinopterygii</taxon>
        <taxon>Neopterygii</taxon>
        <taxon>Teleostei</taxon>
        <taxon>Neoteleostei</taxon>
        <taxon>Acanthomorphata</taxon>
        <taxon>Carangaria</taxon>
        <taxon>Pleuronectiformes</taxon>
        <taxon>Pleuronectoidei</taxon>
        <taxon>Pleuronectidae</taxon>
        <taxon>Pleuronectes</taxon>
    </lineage>
</organism>
<sequence>MSYMSYTSYMSYMDALSAGGRPTNVSDQSEKTSAHDTEKCLSFRDRWTKDALNYAGCPRLTVEFCRCRTSNTTLTQPVFVNTQSDFISRGLKEAHGHYVLRSALDLPQILSPGHEREETINTVKKNLRIKVASLLPCTCLPFTHSLTVVRPDTNNGWKLRHLLLITTSGEEKASAALTEAALGLVVPGGFAGPVGKQLLVLSTRHTSQYQSVTGSPWFTTVKLRDFRDLQHLTDSHNKHPALTCEAPSLRSGVHLRTPLSPLLHPSRSGTSGTSGRSLTPGSLPPRCLPHSQPRAHGS</sequence>
<evidence type="ECO:0000313" key="2">
    <source>
        <dbReference type="EMBL" id="CAB1440568.1"/>
    </source>
</evidence>
<accession>A0A9N7UW67</accession>
<dbReference type="AlphaFoldDB" id="A0A9N7UW67"/>
<name>A0A9N7UW67_PLEPL</name>
<dbReference type="EMBL" id="CADEAL010002469">
    <property type="protein sequence ID" value="CAB1440568.1"/>
    <property type="molecule type" value="Genomic_DNA"/>
</dbReference>
<feature type="compositionally biased region" description="Low complexity" evidence="1">
    <location>
        <begin position="265"/>
        <end position="281"/>
    </location>
</feature>
<evidence type="ECO:0000256" key="1">
    <source>
        <dbReference type="SAM" id="MobiDB-lite"/>
    </source>
</evidence>
<evidence type="ECO:0000313" key="3">
    <source>
        <dbReference type="Proteomes" id="UP001153269"/>
    </source>
</evidence>
<keyword evidence="3" id="KW-1185">Reference proteome</keyword>
<protein>
    <submittedName>
        <fullName evidence="2">Uncharacterized protein</fullName>
    </submittedName>
</protein>
<dbReference type="Proteomes" id="UP001153269">
    <property type="component" value="Unassembled WGS sequence"/>
</dbReference>
<feature type="region of interest" description="Disordered" evidence="1">
    <location>
        <begin position="256"/>
        <end position="298"/>
    </location>
</feature>
<gene>
    <name evidence="2" type="ORF">PLEPLA_LOCUS28334</name>
</gene>
<reference evidence="2" key="1">
    <citation type="submission" date="2020-03" db="EMBL/GenBank/DDBJ databases">
        <authorList>
            <person name="Weist P."/>
        </authorList>
    </citation>
    <scope>NUCLEOTIDE SEQUENCE</scope>
</reference>